<dbReference type="GeneID" id="25260877"/>
<feature type="transmembrane region" description="Helical" evidence="1">
    <location>
        <begin position="44"/>
        <end position="62"/>
    </location>
</feature>
<gene>
    <name evidence="2" type="ORF">DI09_7p460</name>
</gene>
<dbReference type="RefSeq" id="XP_013236694.1">
    <property type="nucleotide sequence ID" value="XM_013381240.1"/>
</dbReference>
<dbReference type="HOGENOM" id="CLU_2146470_0_0_1"/>
<name>A0A098VMF6_9MICR</name>
<dbReference type="Proteomes" id="UP000029725">
    <property type="component" value="Unassembled WGS sequence"/>
</dbReference>
<comment type="caution">
    <text evidence="2">The sequence shown here is derived from an EMBL/GenBank/DDBJ whole genome shotgun (WGS) entry which is preliminary data.</text>
</comment>
<keyword evidence="3" id="KW-1185">Reference proteome</keyword>
<dbReference type="VEuPathDB" id="MicrosporidiaDB:DI09_7p460"/>
<sequence length="112" mass="12345">MGENFIGCRVSVSKARLDCKFYSAIVIVSVAVTVAVYLSQFEDVGVIIWLSVFNVEILFISFRPIDFVGFANMEPIDSNVKEAGNLSADRAWEQNESSPIRHIACMNLPGGL</sequence>
<dbReference type="AlphaFoldDB" id="A0A098VMF6"/>
<keyword evidence="1" id="KW-0472">Membrane</keyword>
<proteinExistence type="predicted"/>
<evidence type="ECO:0000313" key="3">
    <source>
        <dbReference type="Proteomes" id="UP000029725"/>
    </source>
</evidence>
<accession>A0A098VMF6</accession>
<evidence type="ECO:0000313" key="2">
    <source>
        <dbReference type="EMBL" id="KGG50267.1"/>
    </source>
</evidence>
<organism evidence="2 3">
    <name type="scientific">Mitosporidium daphniae</name>
    <dbReference type="NCBI Taxonomy" id="1485682"/>
    <lineage>
        <taxon>Eukaryota</taxon>
        <taxon>Fungi</taxon>
        <taxon>Fungi incertae sedis</taxon>
        <taxon>Microsporidia</taxon>
        <taxon>Mitosporidium</taxon>
    </lineage>
</organism>
<keyword evidence="1" id="KW-1133">Transmembrane helix</keyword>
<evidence type="ECO:0000256" key="1">
    <source>
        <dbReference type="SAM" id="Phobius"/>
    </source>
</evidence>
<protein>
    <submittedName>
        <fullName evidence="2">Uncharacterized protein</fullName>
    </submittedName>
</protein>
<reference evidence="2 3" key="1">
    <citation type="submission" date="2014-04" db="EMBL/GenBank/DDBJ databases">
        <title>A new species of microsporidia sheds light on the evolution of extreme parasitism.</title>
        <authorList>
            <person name="Haag K.L."/>
            <person name="James T.Y."/>
            <person name="Larsson R."/>
            <person name="Schaer T.M."/>
            <person name="Refardt D."/>
            <person name="Pombert J.-F."/>
            <person name="Ebert D."/>
        </authorList>
    </citation>
    <scope>NUCLEOTIDE SEQUENCE [LARGE SCALE GENOMIC DNA]</scope>
    <source>
        <strain evidence="2 3">UGP3</strain>
        <tissue evidence="2">Spores</tissue>
    </source>
</reference>
<dbReference type="EMBL" id="JMKJ01000590">
    <property type="protein sequence ID" value="KGG50267.1"/>
    <property type="molecule type" value="Genomic_DNA"/>
</dbReference>
<keyword evidence="1" id="KW-0812">Transmembrane</keyword>
<feature type="transmembrane region" description="Helical" evidence="1">
    <location>
        <begin position="21"/>
        <end position="38"/>
    </location>
</feature>